<dbReference type="STRING" id="1047168.A0A0F4GC08"/>
<accession>A0A0F4GC08</accession>
<evidence type="ECO:0000256" key="1">
    <source>
        <dbReference type="SAM" id="MobiDB-lite"/>
    </source>
</evidence>
<dbReference type="OrthoDB" id="10064407at2759"/>
<proteinExistence type="predicted"/>
<dbReference type="Proteomes" id="UP000033647">
    <property type="component" value="Unassembled WGS sequence"/>
</dbReference>
<organism evidence="3 4">
    <name type="scientific">Zymoseptoria brevis</name>
    <dbReference type="NCBI Taxonomy" id="1047168"/>
    <lineage>
        <taxon>Eukaryota</taxon>
        <taxon>Fungi</taxon>
        <taxon>Dikarya</taxon>
        <taxon>Ascomycota</taxon>
        <taxon>Pezizomycotina</taxon>
        <taxon>Dothideomycetes</taxon>
        <taxon>Dothideomycetidae</taxon>
        <taxon>Mycosphaerellales</taxon>
        <taxon>Mycosphaerellaceae</taxon>
        <taxon>Zymoseptoria</taxon>
    </lineage>
</organism>
<dbReference type="AlphaFoldDB" id="A0A0F4GC08"/>
<dbReference type="Pfam" id="PF10000">
    <property type="entry name" value="ACT_3"/>
    <property type="match status" value="1"/>
</dbReference>
<feature type="region of interest" description="Disordered" evidence="1">
    <location>
        <begin position="1"/>
        <end position="21"/>
    </location>
</feature>
<evidence type="ECO:0000259" key="2">
    <source>
        <dbReference type="Pfam" id="PF10000"/>
    </source>
</evidence>
<dbReference type="GO" id="GO:0006520">
    <property type="term" value="P:amino acid metabolic process"/>
    <property type="evidence" value="ECO:0007669"/>
    <property type="project" value="UniProtKB-ARBA"/>
</dbReference>
<gene>
    <name evidence="3" type="ORF">TI39_contig4153g00012</name>
</gene>
<dbReference type="GO" id="GO:0046394">
    <property type="term" value="P:carboxylic acid biosynthetic process"/>
    <property type="evidence" value="ECO:0007669"/>
    <property type="project" value="UniProtKB-ARBA"/>
</dbReference>
<dbReference type="InterPro" id="IPR018717">
    <property type="entry name" value="DUF2241"/>
</dbReference>
<dbReference type="PANTHER" id="PTHR39199:SF1">
    <property type="entry name" value="BLR5128 PROTEIN"/>
    <property type="match status" value="1"/>
</dbReference>
<dbReference type="PANTHER" id="PTHR39199">
    <property type="entry name" value="BLR5128 PROTEIN"/>
    <property type="match status" value="1"/>
</dbReference>
<dbReference type="InterPro" id="IPR045865">
    <property type="entry name" value="ACT-like_dom_sf"/>
</dbReference>
<keyword evidence="4" id="KW-1185">Reference proteome</keyword>
<feature type="domain" description="DUF2241" evidence="2">
    <location>
        <begin position="17"/>
        <end position="91"/>
    </location>
</feature>
<dbReference type="EMBL" id="LAFY01004112">
    <property type="protein sequence ID" value="KJX94889.1"/>
    <property type="molecule type" value="Genomic_DNA"/>
</dbReference>
<dbReference type="SUPFAM" id="SSF55021">
    <property type="entry name" value="ACT-like"/>
    <property type="match status" value="2"/>
</dbReference>
<reference evidence="3 4" key="1">
    <citation type="submission" date="2015-03" db="EMBL/GenBank/DDBJ databases">
        <title>RNA-seq based gene annotation and comparative genomics of four Zymoseptoria species reveal species-specific pathogenicity related genes and transposable element activity.</title>
        <authorList>
            <person name="Grandaubert J."/>
            <person name="Bhattacharyya A."/>
            <person name="Stukenbrock E.H."/>
        </authorList>
    </citation>
    <scope>NUCLEOTIDE SEQUENCE [LARGE SCALE GENOMIC DNA]</scope>
    <source>
        <strain evidence="3 4">Zb18110</strain>
    </source>
</reference>
<evidence type="ECO:0000313" key="3">
    <source>
        <dbReference type="EMBL" id="KJX94889.1"/>
    </source>
</evidence>
<name>A0A0F4GC08_9PEZI</name>
<comment type="caution">
    <text evidence="3">The sequence shown here is derived from an EMBL/GenBank/DDBJ whole genome shotgun (WGS) entry which is preliminary data.</text>
</comment>
<protein>
    <submittedName>
        <fullName evidence="3">Ribonuclease h family protein</fullName>
    </submittedName>
</protein>
<dbReference type="Gene3D" id="3.30.2130.10">
    <property type="entry name" value="VC0802-like"/>
    <property type="match status" value="1"/>
</dbReference>
<evidence type="ECO:0000313" key="4">
    <source>
        <dbReference type="Proteomes" id="UP000033647"/>
    </source>
</evidence>
<sequence length="155" mass="16878">MASPTTTTTPPPASSGGGTNLDDLIKSMNPTLEAEEYVFAELSLEAPHFAEFLGAVSKDVKMLFREKEAWTIILPKSAADREGLYYTFPCRQITLNVHSSLEAVGFLAAITTRLAERVDIGVNTISGYYHDHLFVPVGKEDAVMEELLSLAAEKA</sequence>